<feature type="domain" description="DNA helicase Pif1-like DEAD-box helicase" evidence="3">
    <location>
        <begin position="91"/>
        <end position="165"/>
    </location>
</feature>
<proteinExistence type="inferred from homology"/>
<dbReference type="VEuPathDB" id="FungiDB:VP01_3830g1"/>
<dbReference type="InterPro" id="IPR010285">
    <property type="entry name" value="DNA_helicase_pif1-like_DEAD"/>
</dbReference>
<keyword evidence="1" id="KW-0378">Hydrolase</keyword>
<keyword evidence="1" id="KW-0234">DNA repair</keyword>
<sequence>MSSAAATAETRSHPPRLYKLHKGPGQMAPPLLKEHGTQGSNKEISRQMGLRYRQGCSYGIYGSCSIYYIWYYTPRLGRYTAGKRANQSLYEISMIDSGYISKLDAVARALRTRGKPMGGLRVIMCGDFLHLPPVTKDYDKLFLSEWWKTAKVQTILFRNPMRQKEPWFVADLNKYVAERLEAGVQDAYGVTIWSRHQFPLILAWAIAIHKAQGATLELANVDLQGCFDADPDAVEFYKSLERPAENGGMPQCHIKMTATNKEFLSSSK</sequence>
<dbReference type="AlphaFoldDB" id="A0A0L6UU12"/>
<comment type="catalytic activity">
    <reaction evidence="1">
        <text>ATP + H2O = ADP + phosphate + H(+)</text>
        <dbReference type="Rhea" id="RHEA:13065"/>
        <dbReference type="ChEBI" id="CHEBI:15377"/>
        <dbReference type="ChEBI" id="CHEBI:15378"/>
        <dbReference type="ChEBI" id="CHEBI:30616"/>
        <dbReference type="ChEBI" id="CHEBI:43474"/>
        <dbReference type="ChEBI" id="CHEBI:456216"/>
        <dbReference type="EC" id="5.6.2.3"/>
    </reaction>
</comment>
<evidence type="ECO:0000256" key="1">
    <source>
        <dbReference type="RuleBase" id="RU363044"/>
    </source>
</evidence>
<organism evidence="4 5">
    <name type="scientific">Puccinia sorghi</name>
    <dbReference type="NCBI Taxonomy" id="27349"/>
    <lineage>
        <taxon>Eukaryota</taxon>
        <taxon>Fungi</taxon>
        <taxon>Dikarya</taxon>
        <taxon>Basidiomycota</taxon>
        <taxon>Pucciniomycotina</taxon>
        <taxon>Pucciniomycetes</taxon>
        <taxon>Pucciniales</taxon>
        <taxon>Pucciniaceae</taxon>
        <taxon>Puccinia</taxon>
    </lineage>
</organism>
<dbReference type="GO" id="GO:0006310">
    <property type="term" value="P:DNA recombination"/>
    <property type="evidence" value="ECO:0007669"/>
    <property type="project" value="UniProtKB-KW"/>
</dbReference>
<accession>A0A0L6UU12</accession>
<dbReference type="Pfam" id="PF05970">
    <property type="entry name" value="PIF1"/>
    <property type="match status" value="1"/>
</dbReference>
<feature type="region of interest" description="Disordered" evidence="2">
    <location>
        <begin position="1"/>
        <end position="40"/>
    </location>
</feature>
<dbReference type="SUPFAM" id="SSF52540">
    <property type="entry name" value="P-loop containing nucleoside triphosphate hydrolases"/>
    <property type="match status" value="1"/>
</dbReference>
<keyword evidence="1" id="KW-0067">ATP-binding</keyword>
<feature type="compositionally biased region" description="Basic residues" evidence="2">
    <location>
        <begin position="13"/>
        <end position="22"/>
    </location>
</feature>
<comment type="caution">
    <text evidence="4">The sequence shown here is derived from an EMBL/GenBank/DDBJ whole genome shotgun (WGS) entry which is preliminary data.</text>
</comment>
<comment type="similarity">
    <text evidence="1">Belongs to the helicase family.</text>
</comment>
<protein>
    <recommendedName>
        <fullName evidence="1">ATP-dependent DNA helicase</fullName>
        <ecNumber evidence="1">5.6.2.3</ecNumber>
    </recommendedName>
</protein>
<dbReference type="InterPro" id="IPR051055">
    <property type="entry name" value="PIF1_helicase"/>
</dbReference>
<dbReference type="GO" id="GO:0000723">
    <property type="term" value="P:telomere maintenance"/>
    <property type="evidence" value="ECO:0007669"/>
    <property type="project" value="InterPro"/>
</dbReference>
<comment type="cofactor">
    <cofactor evidence="1">
        <name>Mg(2+)</name>
        <dbReference type="ChEBI" id="CHEBI:18420"/>
    </cofactor>
</comment>
<evidence type="ECO:0000256" key="2">
    <source>
        <dbReference type="SAM" id="MobiDB-lite"/>
    </source>
</evidence>
<keyword evidence="1" id="KW-0233">DNA recombination</keyword>
<dbReference type="EC" id="5.6.2.3" evidence="1"/>
<keyword evidence="1" id="KW-0227">DNA damage</keyword>
<keyword evidence="1" id="KW-0347">Helicase</keyword>
<dbReference type="GO" id="GO:0006281">
    <property type="term" value="P:DNA repair"/>
    <property type="evidence" value="ECO:0007669"/>
    <property type="project" value="UniProtKB-KW"/>
</dbReference>
<dbReference type="Proteomes" id="UP000037035">
    <property type="component" value="Unassembled WGS sequence"/>
</dbReference>
<dbReference type="GO" id="GO:0005524">
    <property type="term" value="F:ATP binding"/>
    <property type="evidence" value="ECO:0007669"/>
    <property type="project" value="UniProtKB-KW"/>
</dbReference>
<dbReference type="GO" id="GO:0016887">
    <property type="term" value="F:ATP hydrolysis activity"/>
    <property type="evidence" value="ECO:0007669"/>
    <property type="project" value="RHEA"/>
</dbReference>
<gene>
    <name evidence="4" type="ORF">VP01_3830g1</name>
</gene>
<dbReference type="PANTHER" id="PTHR47642">
    <property type="entry name" value="ATP-DEPENDENT DNA HELICASE"/>
    <property type="match status" value="1"/>
</dbReference>
<reference evidence="4 5" key="1">
    <citation type="submission" date="2015-08" db="EMBL/GenBank/DDBJ databases">
        <title>Next Generation Sequencing and Analysis of the Genome of Puccinia sorghi L Schw, the Causal Agent of Maize Common Rust.</title>
        <authorList>
            <person name="Rochi L."/>
            <person name="Burguener G."/>
            <person name="Darino M."/>
            <person name="Turjanski A."/>
            <person name="Kreff E."/>
            <person name="Dieguez M.J."/>
            <person name="Sacco F."/>
        </authorList>
    </citation>
    <scope>NUCLEOTIDE SEQUENCE [LARGE SCALE GENOMIC DNA]</scope>
    <source>
        <strain evidence="4 5">RO10H11247</strain>
    </source>
</reference>
<evidence type="ECO:0000313" key="4">
    <source>
        <dbReference type="EMBL" id="KNZ51742.1"/>
    </source>
</evidence>
<evidence type="ECO:0000313" key="5">
    <source>
        <dbReference type="Proteomes" id="UP000037035"/>
    </source>
</evidence>
<keyword evidence="1" id="KW-0547">Nucleotide-binding</keyword>
<name>A0A0L6UU12_9BASI</name>
<dbReference type="Gene3D" id="3.40.50.300">
    <property type="entry name" value="P-loop containing nucleotide triphosphate hydrolases"/>
    <property type="match status" value="1"/>
</dbReference>
<dbReference type="PANTHER" id="PTHR47642:SF7">
    <property type="entry name" value="ATP-DEPENDENT DNA HELICASE PIF1"/>
    <property type="match status" value="1"/>
</dbReference>
<keyword evidence="5" id="KW-1185">Reference proteome</keyword>
<dbReference type="GO" id="GO:0043139">
    <property type="term" value="F:5'-3' DNA helicase activity"/>
    <property type="evidence" value="ECO:0007669"/>
    <property type="project" value="UniProtKB-EC"/>
</dbReference>
<dbReference type="EMBL" id="LAVV01008869">
    <property type="protein sequence ID" value="KNZ51742.1"/>
    <property type="molecule type" value="Genomic_DNA"/>
</dbReference>
<dbReference type="OrthoDB" id="432234at2759"/>
<dbReference type="STRING" id="27349.A0A0L6UU12"/>
<dbReference type="InterPro" id="IPR027417">
    <property type="entry name" value="P-loop_NTPase"/>
</dbReference>
<evidence type="ECO:0000259" key="3">
    <source>
        <dbReference type="Pfam" id="PF05970"/>
    </source>
</evidence>